<dbReference type="Proteomes" id="UP000039865">
    <property type="component" value="Unassembled WGS sequence"/>
</dbReference>
<keyword evidence="2" id="KW-0812">Transmembrane</keyword>
<evidence type="ECO:0000313" key="3">
    <source>
        <dbReference type="EMBL" id="CDW77435.1"/>
    </source>
</evidence>
<feature type="transmembrane region" description="Helical" evidence="2">
    <location>
        <begin position="101"/>
        <end position="119"/>
    </location>
</feature>
<feature type="transmembrane region" description="Helical" evidence="2">
    <location>
        <begin position="75"/>
        <end position="95"/>
    </location>
</feature>
<name>A0A078A5C9_STYLE</name>
<reference evidence="3 4" key="1">
    <citation type="submission" date="2014-06" db="EMBL/GenBank/DDBJ databases">
        <authorList>
            <person name="Swart Estienne"/>
        </authorList>
    </citation>
    <scope>NUCLEOTIDE SEQUENCE [LARGE SCALE GENOMIC DNA]</scope>
    <source>
        <strain evidence="3 4">130c</strain>
    </source>
</reference>
<keyword evidence="4" id="KW-1185">Reference proteome</keyword>
<feature type="transmembrane region" description="Helical" evidence="2">
    <location>
        <begin position="139"/>
        <end position="162"/>
    </location>
</feature>
<proteinExistence type="predicted"/>
<feature type="transmembrane region" description="Helical" evidence="2">
    <location>
        <begin position="45"/>
        <end position="63"/>
    </location>
</feature>
<dbReference type="EMBL" id="CCKQ01006145">
    <property type="protein sequence ID" value="CDW77435.1"/>
    <property type="molecule type" value="Genomic_DNA"/>
</dbReference>
<feature type="transmembrane region" description="Helical" evidence="2">
    <location>
        <begin position="236"/>
        <end position="256"/>
    </location>
</feature>
<evidence type="ECO:0000256" key="1">
    <source>
        <dbReference type="SAM" id="MobiDB-lite"/>
    </source>
</evidence>
<organism evidence="3 4">
    <name type="scientific">Stylonychia lemnae</name>
    <name type="common">Ciliate</name>
    <dbReference type="NCBI Taxonomy" id="5949"/>
    <lineage>
        <taxon>Eukaryota</taxon>
        <taxon>Sar</taxon>
        <taxon>Alveolata</taxon>
        <taxon>Ciliophora</taxon>
        <taxon>Intramacronucleata</taxon>
        <taxon>Spirotrichea</taxon>
        <taxon>Stichotrichia</taxon>
        <taxon>Sporadotrichida</taxon>
        <taxon>Oxytrichidae</taxon>
        <taxon>Stylonychinae</taxon>
        <taxon>Stylonychia</taxon>
    </lineage>
</organism>
<keyword evidence="2" id="KW-1133">Transmembrane helix</keyword>
<gene>
    <name evidence="3" type="primary">Contig10859.g11601</name>
    <name evidence="3" type="ORF">STYLEM_6396</name>
</gene>
<keyword evidence="2" id="KW-0472">Membrane</keyword>
<accession>A0A078A5C9</accession>
<sequence length="452" mass="52422">MSYMNIAFGLHTLDENEFCDSTESKYIEPSFLIDNHGIPMESGRQWIIVLICPILSALFLFWGVKARMNHKTTTFDSVVLFTNAFINILILIDQFLYCHQMFLITSYTVVSTMSLYIFFKFSRIVFYLLEKRNLVKIVLLPYSITVTTLIALMELLALIGSITEGENDDPNEYSYYWNVIKIASIVINTINFVAVFLIYRIFTKNREEKMKKEIDRETFASNFIDMRINQLKYLSIAYLVFTIYGIIQMILLYSIPNLVYLKCFQNCNVPQDDESAAYLLISTIMFIQMTIALAYIFYILPRNFNIRLRNRDSLHASFGIKLDIDEDNHEDKNSNKHNEMQKNSGDFQKFEGDELELINELNLNYSQNVKRSSNASGKQLIATIDPNQFLAGNQSQVYQHVQLDLSLDIQTNSHSYTINDDDSYKQEQQKLASKKKRSKLNAITANSRSSLV</sequence>
<feature type="region of interest" description="Disordered" evidence="1">
    <location>
        <begin position="432"/>
        <end position="452"/>
    </location>
</feature>
<evidence type="ECO:0000313" key="4">
    <source>
        <dbReference type="Proteomes" id="UP000039865"/>
    </source>
</evidence>
<evidence type="ECO:0000256" key="2">
    <source>
        <dbReference type="SAM" id="Phobius"/>
    </source>
</evidence>
<dbReference type="InParanoid" id="A0A078A5C9"/>
<feature type="compositionally biased region" description="Polar residues" evidence="1">
    <location>
        <begin position="441"/>
        <end position="452"/>
    </location>
</feature>
<feature type="transmembrane region" description="Helical" evidence="2">
    <location>
        <begin position="276"/>
        <end position="300"/>
    </location>
</feature>
<protein>
    <submittedName>
        <fullName evidence="3">Uncharacterized protein</fullName>
    </submittedName>
</protein>
<dbReference type="AlphaFoldDB" id="A0A078A5C9"/>
<feature type="transmembrane region" description="Helical" evidence="2">
    <location>
        <begin position="182"/>
        <end position="202"/>
    </location>
</feature>